<keyword evidence="1" id="KW-0812">Transmembrane</keyword>
<dbReference type="RefSeq" id="XP_025475843.1">
    <property type="nucleotide sequence ID" value="XM_025628148.1"/>
</dbReference>
<keyword evidence="1" id="KW-0472">Membrane</keyword>
<dbReference type="Proteomes" id="UP000247647">
    <property type="component" value="Unassembled WGS sequence"/>
</dbReference>
<protein>
    <submittedName>
        <fullName evidence="2">Uncharacterized protein</fullName>
    </submittedName>
</protein>
<reference evidence="2" key="1">
    <citation type="submission" date="2016-12" db="EMBL/GenBank/DDBJ databases">
        <title>The genomes of Aspergillus section Nigri reveals drivers in fungal speciation.</title>
        <authorList>
            <consortium name="DOE Joint Genome Institute"/>
            <person name="Vesth T.C."/>
            <person name="Nybo J."/>
            <person name="Theobald S."/>
            <person name="Brandl J."/>
            <person name="Frisvad J.C."/>
            <person name="Nielsen K.F."/>
            <person name="Lyhne E.K."/>
            <person name="Kogle M.E."/>
            <person name="Kuo A."/>
            <person name="Riley R."/>
            <person name="Clum A."/>
            <person name="Nolan M."/>
            <person name="Lipzen A."/>
            <person name="Salamov A."/>
            <person name="Henrissat B."/>
            <person name="Wiebenga A."/>
            <person name="De Vries R.P."/>
            <person name="Grigoriev I.V."/>
            <person name="Mortensen U.H."/>
            <person name="Andersen M.R."/>
            <person name="Baker S.E."/>
        </authorList>
    </citation>
    <scope>NUCLEOTIDE SEQUENCE [LARGE SCALE GENOMIC DNA]</scope>
    <source>
        <strain evidence="2">CBS 115656</strain>
    </source>
</reference>
<evidence type="ECO:0000256" key="1">
    <source>
        <dbReference type="SAM" id="Phobius"/>
    </source>
</evidence>
<gene>
    <name evidence="2" type="ORF">BO87DRAFT_445060</name>
</gene>
<organism evidence="2 3">
    <name type="scientific">Aspergillus neoniger (strain CBS 115656)</name>
    <dbReference type="NCBI Taxonomy" id="1448310"/>
    <lineage>
        <taxon>Eukaryota</taxon>
        <taxon>Fungi</taxon>
        <taxon>Dikarya</taxon>
        <taxon>Ascomycota</taxon>
        <taxon>Pezizomycotina</taxon>
        <taxon>Eurotiomycetes</taxon>
        <taxon>Eurotiomycetidae</taxon>
        <taxon>Eurotiales</taxon>
        <taxon>Aspergillaceae</taxon>
        <taxon>Aspergillus</taxon>
        <taxon>Aspergillus subgen. Circumdati</taxon>
    </lineage>
</organism>
<evidence type="ECO:0000313" key="3">
    <source>
        <dbReference type="Proteomes" id="UP000247647"/>
    </source>
</evidence>
<dbReference type="EMBL" id="KZ821481">
    <property type="protein sequence ID" value="PYH30365.1"/>
    <property type="molecule type" value="Genomic_DNA"/>
</dbReference>
<proteinExistence type="predicted"/>
<evidence type="ECO:0000313" key="2">
    <source>
        <dbReference type="EMBL" id="PYH30365.1"/>
    </source>
</evidence>
<keyword evidence="3" id="KW-1185">Reference proteome</keyword>
<dbReference type="AlphaFoldDB" id="A0A318Y7S8"/>
<feature type="transmembrane region" description="Helical" evidence="1">
    <location>
        <begin position="36"/>
        <end position="57"/>
    </location>
</feature>
<accession>A0A318Y7S8</accession>
<name>A0A318Y7S8_ASPNB</name>
<sequence length="72" mass="8580">MKQTVAIGLEWLGFKTKKEGKEKEKRSFLDHLQREAWGLLFLLLPYFAFFFVVSFAHHFPPNSLSLMATYRW</sequence>
<dbReference type="GeneID" id="37130604"/>
<keyword evidence="1" id="KW-1133">Transmembrane helix</keyword>